<name>A0A8H6U596_9PEZI</name>
<proteinExistence type="inferred from homology"/>
<dbReference type="CDD" id="cd02440">
    <property type="entry name" value="AdoMet_MTases"/>
    <property type="match status" value="2"/>
</dbReference>
<sequence length="622" mass="70527">MSAPEEHHEQQHIGAETDDEASSIGDLVSHLLRAWPFLSSDSTKSSDGSQDSLRSTILEYRLENGRTYHKVSDGKYILPNDAREQDRLDITNHLWSLTWGGELCNCPKKNGATRVLDVGTGTGIWAMDYADEHPEATVLGVDLSPIQPGFVPPNCSFEVDDIEKEWTWTVPFDFIFFRHMAGSLADWSEIIAKAYDNLEPGGYIELQDHTGPPRCDDGTLKEDSKYHQWSMLILEGFKKMGRPVLVVQTFKQLLLDAGFEDVVEKKEKWPISPWPKDPKLKELGFWSYASSESGIEAVSTGLFTRVLGWTVEEARVLAAEEPETDTEDDRSSVGDTSDEDSLASLRSCNINYRKENGRTYHRMSDGNHLIPNDEREQDRLGKICRHPHASFQNYHDVDIAHQLWLLTYDDELCNCPKKEGAKRVLDIGTGNGIWAMDYADAHPEASVIGVDLSAIQPGYVPANCHFELDDVEKEWTWNRPFDFIFIRSLISSFKDWRGVIQKAFDVEGTDKIGQRMTVASEFESMLKEVGFVDVEVRMEKWPVGPWSDDPKLNEMGKWVRSAILNGINGLCIALFNRVLGWTPEETIVFCAEVRNEARKAEVHSYFPVYAVWGRKPEQPESP</sequence>
<dbReference type="Gene3D" id="3.40.50.150">
    <property type="entry name" value="Vaccinia Virus protein VP39"/>
    <property type="match status" value="2"/>
</dbReference>
<evidence type="ECO:0000256" key="2">
    <source>
        <dbReference type="SAM" id="MobiDB-lite"/>
    </source>
</evidence>
<evidence type="ECO:0000313" key="3">
    <source>
        <dbReference type="EMBL" id="KAF6840435.1"/>
    </source>
</evidence>
<comment type="similarity">
    <text evidence="1">Belongs to the methyltransferase superfamily. LaeA methyltransferase family.</text>
</comment>
<dbReference type="GO" id="GO:0008168">
    <property type="term" value="F:methyltransferase activity"/>
    <property type="evidence" value="ECO:0007669"/>
    <property type="project" value="TreeGrafter"/>
</dbReference>
<protein>
    <recommendedName>
        <fullName evidence="5">Methyltransferase domain-containing protein</fullName>
    </recommendedName>
</protein>
<dbReference type="Proteomes" id="UP000654918">
    <property type="component" value="Unassembled WGS sequence"/>
</dbReference>
<evidence type="ECO:0008006" key="5">
    <source>
        <dbReference type="Google" id="ProtNLM"/>
    </source>
</evidence>
<gene>
    <name evidence="3" type="ORF">CPLU01_01121</name>
</gene>
<dbReference type="AlphaFoldDB" id="A0A8H6U596"/>
<dbReference type="PANTHER" id="PTHR43591">
    <property type="entry name" value="METHYLTRANSFERASE"/>
    <property type="match status" value="1"/>
</dbReference>
<feature type="compositionally biased region" description="Basic and acidic residues" evidence="2">
    <location>
        <begin position="1"/>
        <end position="11"/>
    </location>
</feature>
<feature type="region of interest" description="Disordered" evidence="2">
    <location>
        <begin position="318"/>
        <end position="341"/>
    </location>
</feature>
<dbReference type="InterPro" id="IPR029063">
    <property type="entry name" value="SAM-dependent_MTases_sf"/>
</dbReference>
<feature type="region of interest" description="Disordered" evidence="2">
    <location>
        <begin position="1"/>
        <end position="22"/>
    </location>
</feature>
<dbReference type="SUPFAM" id="SSF53335">
    <property type="entry name" value="S-adenosyl-L-methionine-dependent methyltransferases"/>
    <property type="match status" value="2"/>
</dbReference>
<evidence type="ECO:0000313" key="4">
    <source>
        <dbReference type="Proteomes" id="UP000654918"/>
    </source>
</evidence>
<comment type="caution">
    <text evidence="3">The sequence shown here is derived from an EMBL/GenBank/DDBJ whole genome shotgun (WGS) entry which is preliminary data.</text>
</comment>
<reference evidence="3" key="1">
    <citation type="journal article" date="2020" name="Phytopathology">
        <title>Genome Sequence Resources of Colletotrichum truncatum, C. plurivorum, C. musicola, and C. sojae: Four Species Pathogenic to Soybean (Glycine max).</title>
        <authorList>
            <person name="Rogerio F."/>
            <person name="Boufleur T.R."/>
            <person name="Ciampi-Guillardi M."/>
            <person name="Sukno S.A."/>
            <person name="Thon M.R."/>
            <person name="Massola Junior N.S."/>
            <person name="Baroncelli R."/>
        </authorList>
    </citation>
    <scope>NUCLEOTIDE SEQUENCE</scope>
    <source>
        <strain evidence="3">LFN00145</strain>
    </source>
</reference>
<dbReference type="Pfam" id="PF13489">
    <property type="entry name" value="Methyltransf_23"/>
    <property type="match status" value="2"/>
</dbReference>
<dbReference type="EMBL" id="WIGO01000007">
    <property type="protein sequence ID" value="KAF6840435.1"/>
    <property type="molecule type" value="Genomic_DNA"/>
</dbReference>
<accession>A0A8H6U596</accession>
<dbReference type="PANTHER" id="PTHR43591:SF31">
    <property type="entry name" value="LAEA-LIKE, PUTATIVE (AFU_ORTHOLOGUE AFUA_8G01930)-RELATED"/>
    <property type="match status" value="1"/>
</dbReference>
<evidence type="ECO:0000256" key="1">
    <source>
        <dbReference type="ARBA" id="ARBA00038158"/>
    </source>
</evidence>
<keyword evidence="4" id="KW-1185">Reference proteome</keyword>
<organism evidence="3 4">
    <name type="scientific">Colletotrichum plurivorum</name>
    <dbReference type="NCBI Taxonomy" id="2175906"/>
    <lineage>
        <taxon>Eukaryota</taxon>
        <taxon>Fungi</taxon>
        <taxon>Dikarya</taxon>
        <taxon>Ascomycota</taxon>
        <taxon>Pezizomycotina</taxon>
        <taxon>Sordariomycetes</taxon>
        <taxon>Hypocreomycetidae</taxon>
        <taxon>Glomerellales</taxon>
        <taxon>Glomerellaceae</taxon>
        <taxon>Colletotrichum</taxon>
        <taxon>Colletotrichum orchidearum species complex</taxon>
    </lineage>
</organism>